<reference evidence="10 11" key="1">
    <citation type="submission" date="2019-03" db="EMBL/GenBank/DDBJ databases">
        <authorList>
            <person name="Gaulin E."/>
            <person name="Dumas B."/>
        </authorList>
    </citation>
    <scope>NUCLEOTIDE SEQUENCE [LARGE SCALE GENOMIC DNA]</scope>
    <source>
        <strain evidence="10">CBS 568.67</strain>
    </source>
</reference>
<reference evidence="9" key="2">
    <citation type="submission" date="2019-06" db="EMBL/GenBank/DDBJ databases">
        <title>Genomics analysis of Aphanomyces spp. identifies a new class of oomycete effector associated with host adaptation.</title>
        <authorList>
            <person name="Gaulin E."/>
        </authorList>
    </citation>
    <scope>NUCLEOTIDE SEQUENCE</scope>
    <source>
        <strain evidence="9">CBS 578.67</strain>
    </source>
</reference>
<evidence type="ECO:0000256" key="5">
    <source>
        <dbReference type="ARBA" id="ARBA00022490"/>
    </source>
</evidence>
<organism evidence="10 11">
    <name type="scientific">Aphanomyces stellatus</name>
    <dbReference type="NCBI Taxonomy" id="120398"/>
    <lineage>
        <taxon>Eukaryota</taxon>
        <taxon>Sar</taxon>
        <taxon>Stramenopiles</taxon>
        <taxon>Oomycota</taxon>
        <taxon>Saprolegniomycetes</taxon>
        <taxon>Saprolegniales</taxon>
        <taxon>Verrucalvaceae</taxon>
        <taxon>Aphanomyces</taxon>
    </lineage>
</organism>
<dbReference type="InterPro" id="IPR025800">
    <property type="entry name" value="CaM-Lys-N-MeTrfase"/>
</dbReference>
<dbReference type="Gene3D" id="3.40.50.150">
    <property type="entry name" value="Vaccinia Virus protein VP39"/>
    <property type="match status" value="1"/>
</dbReference>
<sequence length="310" mass="34024">MEAGQASASTRWARLRSAIRKQTVAMSSTPSTMSMFTFHEAETTALADAPSALADYEWIEAALPRAPHRLYLHQRKAACNVSIQELAIHAVDNTGNIRTWPCEDVLWHTLLHSPSILSNSAPPMRLLEIGAGMCGVAGLALAAQLRTLSHVVLTDGNAACVENLRMTVDVNVARGVVPPALVNVQLLQWSRDLPPRHDDDKFDIVLGSDCLFFESFHVDLVHTLRQLVSATGCVVLLQPSRGGSLERFVALAKTQFDVRLDVDFDAAVSAKHRHFLDNDPTTYVPDIHRPILVTMRPLADVRLEETALAS</sequence>
<gene>
    <name evidence="10" type="primary">Aste57867_3502</name>
    <name evidence="9" type="ORF">As57867_003491</name>
    <name evidence="10" type="ORF">ASTE57867_3502</name>
</gene>
<dbReference type="SUPFAM" id="SSF53335">
    <property type="entry name" value="S-adenosyl-L-methionine-dependent methyltransferases"/>
    <property type="match status" value="1"/>
</dbReference>
<keyword evidence="11" id="KW-1185">Reference proteome</keyword>
<keyword evidence="8" id="KW-0539">Nucleus</keyword>
<dbReference type="GO" id="GO:0005737">
    <property type="term" value="C:cytoplasm"/>
    <property type="evidence" value="ECO:0007669"/>
    <property type="project" value="UniProtKB-SubCell"/>
</dbReference>
<dbReference type="PANTHER" id="PTHR13539:SF3">
    <property type="entry name" value="CALMODULIN-LYSINE N-METHYLTRANSFERASE"/>
    <property type="match status" value="1"/>
</dbReference>
<evidence type="ECO:0000256" key="3">
    <source>
        <dbReference type="ARBA" id="ARBA00011914"/>
    </source>
</evidence>
<name>A0A485KFB5_9STRA</name>
<dbReference type="InterPro" id="IPR019410">
    <property type="entry name" value="Methyltransf_16"/>
</dbReference>
<dbReference type="GO" id="GO:0032259">
    <property type="term" value="P:methylation"/>
    <property type="evidence" value="ECO:0007669"/>
    <property type="project" value="UniProtKB-KW"/>
</dbReference>
<dbReference type="PANTHER" id="PTHR13539">
    <property type="entry name" value="CALMODULIN-LYSINE N-METHYLTRANSFERASE"/>
    <property type="match status" value="1"/>
</dbReference>
<comment type="subcellular location">
    <subcellularLocation>
        <location evidence="2">Cytoplasm</location>
    </subcellularLocation>
    <subcellularLocation>
        <location evidence="1">Nucleus</location>
    </subcellularLocation>
</comment>
<dbReference type="EMBL" id="CAADRA010000615">
    <property type="protein sequence ID" value="VFT80666.1"/>
    <property type="molecule type" value="Genomic_DNA"/>
</dbReference>
<dbReference type="EMBL" id="VJMH01000615">
    <property type="protein sequence ID" value="KAF0715227.1"/>
    <property type="molecule type" value="Genomic_DNA"/>
</dbReference>
<dbReference type="Proteomes" id="UP000332933">
    <property type="component" value="Unassembled WGS sequence"/>
</dbReference>
<protein>
    <recommendedName>
        <fullName evidence="4">Calmodulin-lysine N-methyltransferase</fullName>
        <ecNumber evidence="3">2.1.1.60</ecNumber>
    </recommendedName>
</protein>
<keyword evidence="6" id="KW-0489">Methyltransferase</keyword>
<evidence type="ECO:0000313" key="10">
    <source>
        <dbReference type="EMBL" id="VFT80666.1"/>
    </source>
</evidence>
<evidence type="ECO:0000256" key="8">
    <source>
        <dbReference type="ARBA" id="ARBA00023242"/>
    </source>
</evidence>
<proteinExistence type="predicted"/>
<evidence type="ECO:0000256" key="6">
    <source>
        <dbReference type="ARBA" id="ARBA00022603"/>
    </source>
</evidence>
<keyword evidence="7" id="KW-0808">Transferase</keyword>
<evidence type="ECO:0000313" key="9">
    <source>
        <dbReference type="EMBL" id="KAF0715227.1"/>
    </source>
</evidence>
<dbReference type="AlphaFoldDB" id="A0A485KFB5"/>
<keyword evidence="5" id="KW-0963">Cytoplasm</keyword>
<dbReference type="GO" id="GO:0005634">
    <property type="term" value="C:nucleus"/>
    <property type="evidence" value="ECO:0007669"/>
    <property type="project" value="UniProtKB-SubCell"/>
</dbReference>
<dbReference type="EC" id="2.1.1.60" evidence="3"/>
<evidence type="ECO:0000256" key="7">
    <source>
        <dbReference type="ARBA" id="ARBA00022679"/>
    </source>
</evidence>
<evidence type="ECO:0000256" key="4">
    <source>
        <dbReference type="ARBA" id="ARBA00020594"/>
    </source>
</evidence>
<dbReference type="GO" id="GO:0018025">
    <property type="term" value="F:calmodulin-lysine N-methyltransferase activity"/>
    <property type="evidence" value="ECO:0007669"/>
    <property type="project" value="UniProtKB-EC"/>
</dbReference>
<accession>A0A485KFB5</accession>
<evidence type="ECO:0000256" key="2">
    <source>
        <dbReference type="ARBA" id="ARBA00004496"/>
    </source>
</evidence>
<dbReference type="Pfam" id="PF10294">
    <property type="entry name" value="Methyltransf_16"/>
    <property type="match status" value="1"/>
</dbReference>
<dbReference type="OrthoDB" id="413520at2759"/>
<dbReference type="InterPro" id="IPR029063">
    <property type="entry name" value="SAM-dependent_MTases_sf"/>
</dbReference>
<evidence type="ECO:0000313" key="11">
    <source>
        <dbReference type="Proteomes" id="UP000332933"/>
    </source>
</evidence>
<evidence type="ECO:0000256" key="1">
    <source>
        <dbReference type="ARBA" id="ARBA00004123"/>
    </source>
</evidence>